<accession>A0A6I4THJ2</accession>
<dbReference type="OrthoDB" id="9803968at2"/>
<dbReference type="EMBL" id="WTZA01000001">
    <property type="protein sequence ID" value="MXO75535.1"/>
    <property type="molecule type" value="Genomic_DNA"/>
</dbReference>
<proteinExistence type="predicted"/>
<dbReference type="PANTHER" id="PTHR24096:SF323">
    <property type="entry name" value="BLR3536 PROTEIN"/>
    <property type="match status" value="1"/>
</dbReference>
<dbReference type="Pfam" id="PF00501">
    <property type="entry name" value="AMP-binding"/>
    <property type="match status" value="1"/>
</dbReference>
<dbReference type="PANTHER" id="PTHR24096">
    <property type="entry name" value="LONG-CHAIN-FATTY-ACID--COA LIGASE"/>
    <property type="match status" value="1"/>
</dbReference>
<dbReference type="Pfam" id="PF13193">
    <property type="entry name" value="AMP-binding_C"/>
    <property type="match status" value="1"/>
</dbReference>
<dbReference type="InterPro" id="IPR020845">
    <property type="entry name" value="AMP-binding_CS"/>
</dbReference>
<feature type="domain" description="AMP-binding enzyme C-terminal" evidence="2">
    <location>
        <begin position="416"/>
        <end position="494"/>
    </location>
</feature>
<evidence type="ECO:0000259" key="1">
    <source>
        <dbReference type="Pfam" id="PF00501"/>
    </source>
</evidence>
<evidence type="ECO:0000313" key="3">
    <source>
        <dbReference type="EMBL" id="MXO75535.1"/>
    </source>
</evidence>
<keyword evidence="4" id="KW-1185">Reference proteome</keyword>
<name>A0A6I4THJ2_9SPHN</name>
<dbReference type="AlphaFoldDB" id="A0A6I4THJ2"/>
<organism evidence="3 4">
    <name type="scientific">Tsuneonella aeria</name>
    <dbReference type="NCBI Taxonomy" id="1837929"/>
    <lineage>
        <taxon>Bacteria</taxon>
        <taxon>Pseudomonadati</taxon>
        <taxon>Pseudomonadota</taxon>
        <taxon>Alphaproteobacteria</taxon>
        <taxon>Sphingomonadales</taxon>
        <taxon>Erythrobacteraceae</taxon>
        <taxon>Tsuneonella</taxon>
    </lineage>
</organism>
<dbReference type="InterPro" id="IPR042099">
    <property type="entry name" value="ANL_N_sf"/>
</dbReference>
<dbReference type="Gene3D" id="3.30.300.30">
    <property type="match status" value="1"/>
</dbReference>
<evidence type="ECO:0000259" key="2">
    <source>
        <dbReference type="Pfam" id="PF13193"/>
    </source>
</evidence>
<dbReference type="Proteomes" id="UP000439522">
    <property type="component" value="Unassembled WGS sequence"/>
</dbReference>
<dbReference type="InterPro" id="IPR045851">
    <property type="entry name" value="AMP-bd_C_sf"/>
</dbReference>
<reference evidence="3 4" key="1">
    <citation type="submission" date="2019-12" db="EMBL/GenBank/DDBJ databases">
        <title>Genomic-based taxomic classification of the family Erythrobacteraceae.</title>
        <authorList>
            <person name="Xu L."/>
        </authorList>
    </citation>
    <scope>NUCLEOTIDE SEQUENCE [LARGE SCALE GENOMIC DNA]</scope>
    <source>
        <strain evidence="3 4">100921-2</strain>
    </source>
</reference>
<comment type="caution">
    <text evidence="3">The sequence shown here is derived from an EMBL/GenBank/DDBJ whole genome shotgun (WGS) entry which is preliminary data.</text>
</comment>
<dbReference type="GO" id="GO:0016405">
    <property type="term" value="F:CoA-ligase activity"/>
    <property type="evidence" value="ECO:0007669"/>
    <property type="project" value="TreeGrafter"/>
</dbReference>
<sequence length="514" mass="55471">MTMHPTIHAQARAQHPAIVMAGSGQIVTYGELDAAADRIAQLLRSRGIGQGGAVALLLENRPEYLEIAWGNQRAGTTLVPISTHLTADEIAYILADSDATLLISSVQFAPRLAELASLAPDVAQLVFEGAPDAAAAIAAMPAEPIADQAPGLAMLYSSGTTGRPKGIKPVSPPDPDHMAVSPLVMLAAHAFGWPTDGSVVYLSPGPLYHAAPFRWTMTTHCLGGTVVVMEKFDPEAALAAIEKYAVTDSQWVPTHFVRMLKLPEEVRTRYDLSSHKRAIHAAAPCPVDVKHAMIDWWGPILLEYYAGSEGNGMTFLTAQAWLDHPGSVGKPIMGVPHICDGEGKELPVGEEGVIFFENDSQFAYHNDPDKTAEATHAQGWTTLGDIGKLDADGYLYLTDRRSNMIISGGVNIYPQEIENLLITHPAVVDAAVVGAPDPDMGERVVAVVQPADMARAGDGLRAELLEYLGQRLARLKLPREIEFRDALPREANGKLYKRKLKEEFRERAAAERPG</sequence>
<evidence type="ECO:0000313" key="4">
    <source>
        <dbReference type="Proteomes" id="UP000439522"/>
    </source>
</evidence>
<dbReference type="InterPro" id="IPR025110">
    <property type="entry name" value="AMP-bd_C"/>
</dbReference>
<dbReference type="InterPro" id="IPR000873">
    <property type="entry name" value="AMP-dep_synth/lig_dom"/>
</dbReference>
<feature type="domain" description="AMP-dependent synthetase/ligase" evidence="1">
    <location>
        <begin position="9"/>
        <end position="358"/>
    </location>
</feature>
<dbReference type="SUPFAM" id="SSF56801">
    <property type="entry name" value="Acetyl-CoA synthetase-like"/>
    <property type="match status" value="1"/>
</dbReference>
<gene>
    <name evidence="3" type="ORF">GRI40_09935</name>
</gene>
<dbReference type="PROSITE" id="PS00455">
    <property type="entry name" value="AMP_BINDING"/>
    <property type="match status" value="1"/>
</dbReference>
<protein>
    <submittedName>
        <fullName evidence="3">AMP-binding protein</fullName>
    </submittedName>
</protein>
<dbReference type="Gene3D" id="3.40.50.12780">
    <property type="entry name" value="N-terminal domain of ligase-like"/>
    <property type="match status" value="1"/>
</dbReference>